<dbReference type="InterPro" id="IPR036312">
    <property type="entry name" value="Bifun_inhib/LTP/seed_sf"/>
</dbReference>
<dbReference type="SUPFAM" id="SSF47699">
    <property type="entry name" value="Bifunctional inhibitor/lipid-transfer protein/seed storage 2S albumin"/>
    <property type="match status" value="1"/>
</dbReference>
<dbReference type="Pfam" id="PF14547">
    <property type="entry name" value="Hydrophob_seed"/>
    <property type="match status" value="1"/>
</dbReference>
<feature type="domain" description="Hydrophobic seed protein" evidence="2">
    <location>
        <begin position="33"/>
        <end position="113"/>
    </location>
</feature>
<evidence type="ECO:0000256" key="1">
    <source>
        <dbReference type="SAM" id="SignalP"/>
    </source>
</evidence>
<dbReference type="PANTHER" id="PTHR31731">
    <property type="match status" value="1"/>
</dbReference>
<dbReference type="InterPro" id="IPR027923">
    <property type="entry name" value="Hydrophob_seed_dom"/>
</dbReference>
<evidence type="ECO:0000259" key="2">
    <source>
        <dbReference type="Pfam" id="PF14547"/>
    </source>
</evidence>
<protein>
    <recommendedName>
        <fullName evidence="2">Hydrophobic seed protein domain-containing protein</fullName>
    </recommendedName>
</protein>
<organism evidence="3">
    <name type="scientific">Opuntia streptacantha</name>
    <name type="common">Prickly pear cactus</name>
    <name type="synonym">Opuntia cardona</name>
    <dbReference type="NCBI Taxonomy" id="393608"/>
    <lineage>
        <taxon>Eukaryota</taxon>
        <taxon>Viridiplantae</taxon>
        <taxon>Streptophyta</taxon>
        <taxon>Embryophyta</taxon>
        <taxon>Tracheophyta</taxon>
        <taxon>Spermatophyta</taxon>
        <taxon>Magnoliopsida</taxon>
        <taxon>eudicotyledons</taxon>
        <taxon>Gunneridae</taxon>
        <taxon>Pentapetalae</taxon>
        <taxon>Caryophyllales</taxon>
        <taxon>Cactineae</taxon>
        <taxon>Cactaceae</taxon>
        <taxon>Opuntioideae</taxon>
        <taxon>Opuntia</taxon>
    </lineage>
</organism>
<dbReference type="EMBL" id="GISG01271984">
    <property type="protein sequence ID" value="MBA4676585.1"/>
    <property type="molecule type" value="Transcribed_RNA"/>
</dbReference>
<feature type="signal peptide" evidence="1">
    <location>
        <begin position="1"/>
        <end position="25"/>
    </location>
</feature>
<reference evidence="3" key="2">
    <citation type="submission" date="2020-07" db="EMBL/GenBank/DDBJ databases">
        <authorList>
            <person name="Vera ALvarez R."/>
            <person name="Arias-Moreno D.M."/>
            <person name="Jimenez-Jacinto V."/>
            <person name="Jimenez-Bremont J.F."/>
            <person name="Swaminathan K."/>
            <person name="Moose S.P."/>
            <person name="Guerrero-Gonzalez M.L."/>
            <person name="Marino-Ramirez L."/>
            <person name="Landsman D."/>
            <person name="Rodriguez-Kessler M."/>
            <person name="Delgado-Sanchez P."/>
        </authorList>
    </citation>
    <scope>NUCLEOTIDE SEQUENCE</scope>
    <source>
        <tissue evidence="3">Cladode</tissue>
    </source>
</reference>
<name>A0A7C9EZX9_OPUST</name>
<feature type="chain" id="PRO_5027813078" description="Hydrophobic seed protein domain-containing protein" evidence="1">
    <location>
        <begin position="26"/>
        <end position="114"/>
    </location>
</feature>
<reference evidence="3" key="1">
    <citation type="journal article" date="2013" name="J. Plant Res.">
        <title>Effect of fungi and light on seed germination of three Opuntia species from semiarid lands of central Mexico.</title>
        <authorList>
            <person name="Delgado-Sanchez P."/>
            <person name="Jimenez-Bremont J.F."/>
            <person name="Guerrero-Gonzalez Mde L."/>
            <person name="Flores J."/>
        </authorList>
    </citation>
    <scope>NUCLEOTIDE SEQUENCE</scope>
    <source>
        <tissue evidence="3">Cladode</tissue>
    </source>
</reference>
<keyword evidence="1" id="KW-0732">Signal</keyword>
<dbReference type="InterPro" id="IPR051636">
    <property type="entry name" value="Plant_LTP/defense-related"/>
</dbReference>
<dbReference type="Gene3D" id="1.10.110.10">
    <property type="entry name" value="Plant lipid-transfer and hydrophobic proteins"/>
    <property type="match status" value="1"/>
</dbReference>
<dbReference type="AlphaFoldDB" id="A0A7C9EZX9"/>
<sequence length="114" mass="11802">MGSKSMAICFLLFNLALFAFMSTDAATSCFTDDAGVCVDLLHQLVELKAGRQPNAPCCQLIGGLVGSDAAVCLCNNFKNGVISSAIKAVGLPVSVKTILNNCGQPVPADFVCSK</sequence>
<accession>A0A7C9EZX9</accession>
<proteinExistence type="predicted"/>
<evidence type="ECO:0000313" key="3">
    <source>
        <dbReference type="EMBL" id="MBA4676585.1"/>
    </source>
</evidence>